<gene>
    <name evidence="4" type="ORF">UFOPK3516_00466</name>
</gene>
<reference evidence="4" key="1">
    <citation type="submission" date="2020-05" db="EMBL/GenBank/DDBJ databases">
        <authorList>
            <person name="Chiriac C."/>
            <person name="Salcher M."/>
            <person name="Ghai R."/>
            <person name="Kavagutti S V."/>
        </authorList>
    </citation>
    <scope>NUCLEOTIDE SEQUENCE</scope>
</reference>
<dbReference type="Pfam" id="PF00676">
    <property type="entry name" value="E1_dh"/>
    <property type="match status" value="1"/>
</dbReference>
<dbReference type="InterPro" id="IPR001017">
    <property type="entry name" value="DH_E1"/>
</dbReference>
<feature type="compositionally biased region" description="Polar residues" evidence="2">
    <location>
        <begin position="373"/>
        <end position="390"/>
    </location>
</feature>
<keyword evidence="1" id="KW-0560">Oxidoreductase</keyword>
<protein>
    <submittedName>
        <fullName evidence="4">Unannotated protein</fullName>
    </submittedName>
</protein>
<evidence type="ECO:0000259" key="3">
    <source>
        <dbReference type="Pfam" id="PF00676"/>
    </source>
</evidence>
<sequence>MAKSTGDPMVQLLAPDGSLAPSERAEEFLPYFEQLTDDNIKRFFRDMSVIRRFDTEATNLQRQGQLALWIPSHGQEGAQVGSAHATRPQDHIFPAYREHAIAMIRGVDLFDLIRLLRGLTHGGWNPNDPRFRNFHLYTLVIGSQSLHATGYAMGIKFDGDYATGNYETDQAVIVYFGDGASSQGDVHEAMVFAASQQTPQVFFVQNNHWAISVPVSVQARVPLFRRADGYGMPGVQIDGNDVFASYAVTAKLMDDARQGRGPSMIEAETYRIGAHTSSDDPTKYRDDSELSSWIARDPITRLEAYLRDKGVEQAFFDEVAQEGADYSADIRHRIVAIENPDPASMFSHVYSDPHPLMTEQAAWLANYEASFGEQESASSNAPTPDANSVQEAAPTAEGGDA</sequence>
<accession>A0A6J7FIE0</accession>
<proteinExistence type="predicted"/>
<name>A0A6J7FIE0_9ZZZZ</name>
<dbReference type="GO" id="GO:0009083">
    <property type="term" value="P:branched-chain amino acid catabolic process"/>
    <property type="evidence" value="ECO:0007669"/>
    <property type="project" value="TreeGrafter"/>
</dbReference>
<dbReference type="PANTHER" id="PTHR43380">
    <property type="entry name" value="2-OXOISOVALERATE DEHYDROGENASE SUBUNIT ALPHA, MITOCHONDRIAL"/>
    <property type="match status" value="1"/>
</dbReference>
<dbReference type="PANTHER" id="PTHR43380:SF1">
    <property type="entry name" value="2-OXOISOVALERATE DEHYDROGENASE SUBUNIT ALPHA, MITOCHONDRIAL"/>
    <property type="match status" value="1"/>
</dbReference>
<dbReference type="EMBL" id="CAFBMB010000022">
    <property type="protein sequence ID" value="CAB4892199.1"/>
    <property type="molecule type" value="Genomic_DNA"/>
</dbReference>
<organism evidence="4">
    <name type="scientific">freshwater metagenome</name>
    <dbReference type="NCBI Taxonomy" id="449393"/>
    <lineage>
        <taxon>unclassified sequences</taxon>
        <taxon>metagenomes</taxon>
        <taxon>ecological metagenomes</taxon>
    </lineage>
</organism>
<dbReference type="SUPFAM" id="SSF52518">
    <property type="entry name" value="Thiamin diphosphate-binding fold (THDP-binding)"/>
    <property type="match status" value="1"/>
</dbReference>
<feature type="region of interest" description="Disordered" evidence="2">
    <location>
        <begin position="368"/>
        <end position="401"/>
    </location>
</feature>
<dbReference type="AlphaFoldDB" id="A0A6J7FIE0"/>
<evidence type="ECO:0000256" key="2">
    <source>
        <dbReference type="SAM" id="MobiDB-lite"/>
    </source>
</evidence>
<feature type="domain" description="Dehydrogenase E1 component" evidence="3">
    <location>
        <begin position="46"/>
        <end position="313"/>
    </location>
</feature>
<dbReference type="InterPro" id="IPR029061">
    <property type="entry name" value="THDP-binding"/>
</dbReference>
<dbReference type="InterPro" id="IPR050771">
    <property type="entry name" value="Alpha-ketoacid_DH_E1_comp"/>
</dbReference>
<evidence type="ECO:0000256" key="1">
    <source>
        <dbReference type="ARBA" id="ARBA00023002"/>
    </source>
</evidence>
<dbReference type="Gene3D" id="3.40.50.970">
    <property type="match status" value="1"/>
</dbReference>
<evidence type="ECO:0000313" key="4">
    <source>
        <dbReference type="EMBL" id="CAB4892199.1"/>
    </source>
</evidence>
<dbReference type="CDD" id="cd02000">
    <property type="entry name" value="TPP_E1_PDC_ADC_BCADC"/>
    <property type="match status" value="1"/>
</dbReference>
<dbReference type="GO" id="GO:0016624">
    <property type="term" value="F:oxidoreductase activity, acting on the aldehyde or oxo group of donors, disulfide as acceptor"/>
    <property type="evidence" value="ECO:0007669"/>
    <property type="project" value="InterPro"/>
</dbReference>